<accession>A0ABS4AQR8</accession>
<keyword evidence="1" id="KW-0328">Glycosyltransferase</keyword>
<keyword evidence="6" id="KW-1185">Reference proteome</keyword>
<dbReference type="InterPro" id="IPR049625">
    <property type="entry name" value="Glyco_transf_61_cat"/>
</dbReference>
<dbReference type="Pfam" id="PF04577">
    <property type="entry name" value="Glyco_transf_61"/>
    <property type="match status" value="1"/>
</dbReference>
<name>A0ABS4AQR8_9PROT</name>
<dbReference type="InterPro" id="IPR007657">
    <property type="entry name" value="Glycosyltransferase_61"/>
</dbReference>
<sequence>MSEAGDIAGIARRLADIPPADQLPGLVPLHVAAAIELRDADAIAASVAAAIAAPLAPRMRALMAWRLAVAGHAAEAWAVLHSDPAILPAEDARGAVLQLLGRIGNEASARPDLRLAARTLAARLASTPAEVQTHPAPFAYVAGDAQPRPGGAPPEIVAAPGLRPHVLAAFAKQAETFEGMIAARRRPLEVRAHHDVFINRFGQVWRSEGGLLGHLLRGVEQPLPAASLDAMSTAPAVEEAVFAVEQFNNMFHWVADALPSIAWRFAPGVPPVPLAMQPDAAPYKAEALAVLAGGEPPPILPAGDALFVRRLYFGPFGAHTIAPLGAHRDLIGSIADAADASPAPADGLPPLLYISRRDAAKRALGNEAALEEALAARGFGVRLFSGRGFLEQVRLIRGARVIVAPHGAALGLLLFAHAGTAVFEVMPGMAQAAGLRFCMARLSRLLALRHRIWLEPINALTGAWAASLDPLLADLDAWLR</sequence>
<keyword evidence="2" id="KW-0808">Transferase</keyword>
<evidence type="ECO:0000256" key="3">
    <source>
        <dbReference type="ARBA" id="ARBA00023180"/>
    </source>
</evidence>
<dbReference type="PANTHER" id="PTHR20961">
    <property type="entry name" value="GLYCOSYLTRANSFERASE"/>
    <property type="match status" value="1"/>
</dbReference>
<comment type="caution">
    <text evidence="5">The sequence shown here is derived from an EMBL/GenBank/DDBJ whole genome shotgun (WGS) entry which is preliminary data.</text>
</comment>
<proteinExistence type="predicted"/>
<feature type="domain" description="Glycosyltransferase 61 catalytic" evidence="4">
    <location>
        <begin position="251"/>
        <end position="422"/>
    </location>
</feature>
<evidence type="ECO:0000256" key="1">
    <source>
        <dbReference type="ARBA" id="ARBA00022676"/>
    </source>
</evidence>
<evidence type="ECO:0000256" key="2">
    <source>
        <dbReference type="ARBA" id="ARBA00022679"/>
    </source>
</evidence>
<evidence type="ECO:0000313" key="5">
    <source>
        <dbReference type="EMBL" id="MBP0463612.1"/>
    </source>
</evidence>
<evidence type="ECO:0000313" key="6">
    <source>
        <dbReference type="Proteomes" id="UP000680815"/>
    </source>
</evidence>
<evidence type="ECO:0000259" key="4">
    <source>
        <dbReference type="Pfam" id="PF04577"/>
    </source>
</evidence>
<keyword evidence="3" id="KW-0325">Glycoprotein</keyword>
<dbReference type="EMBL" id="JAGIYZ010000005">
    <property type="protein sequence ID" value="MBP0463612.1"/>
    <property type="molecule type" value="Genomic_DNA"/>
</dbReference>
<dbReference type="Proteomes" id="UP000680815">
    <property type="component" value="Unassembled WGS sequence"/>
</dbReference>
<organism evidence="5 6">
    <name type="scientific">Roseomonas nitratireducens</name>
    <dbReference type="NCBI Taxonomy" id="2820810"/>
    <lineage>
        <taxon>Bacteria</taxon>
        <taxon>Pseudomonadati</taxon>
        <taxon>Pseudomonadota</taxon>
        <taxon>Alphaproteobacteria</taxon>
        <taxon>Acetobacterales</taxon>
        <taxon>Roseomonadaceae</taxon>
        <taxon>Roseomonas</taxon>
    </lineage>
</organism>
<gene>
    <name evidence="5" type="ORF">J5Y09_06800</name>
</gene>
<reference evidence="5 6" key="1">
    <citation type="submission" date="2021-03" db="EMBL/GenBank/DDBJ databases">
        <authorList>
            <person name="So Y."/>
        </authorList>
    </citation>
    <scope>NUCLEOTIDE SEQUENCE [LARGE SCALE GENOMIC DNA]</scope>
    <source>
        <strain evidence="5 6">PWR1</strain>
    </source>
</reference>
<protein>
    <submittedName>
        <fullName evidence="5">Glycosyltransferase family 61 protein</fullName>
    </submittedName>
</protein>